<sequence length="142" mass="15326">MVMRNHELIESSAYTYGFAPEVDAWGEVAEDRDSEASVSIYIEALELSGDLEPSVNLSGEPVMEYLVSSLLGLSLGSGPHRQVRFSPIIPTMGAVQTLSDDTTGSNGRIVDRRSKGATPVLKSLLDEGEEYASDILLEVAHL</sequence>
<evidence type="ECO:0000313" key="2">
    <source>
        <dbReference type="Proteomes" id="UP000187455"/>
    </source>
</evidence>
<dbReference type="Proteomes" id="UP000187455">
    <property type="component" value="Unassembled WGS sequence"/>
</dbReference>
<gene>
    <name evidence="1" type="ORF">AYI68_g1474</name>
</gene>
<dbReference type="EMBL" id="LSSL01000528">
    <property type="protein sequence ID" value="OLY84363.1"/>
    <property type="molecule type" value="Genomic_DNA"/>
</dbReference>
<protein>
    <submittedName>
        <fullName evidence="1">Uncharacterized protein</fullName>
    </submittedName>
</protein>
<comment type="caution">
    <text evidence="1">The sequence shown here is derived from an EMBL/GenBank/DDBJ whole genome shotgun (WGS) entry which is preliminary data.</text>
</comment>
<accession>A0A1R0H5G4</accession>
<proteinExistence type="predicted"/>
<reference evidence="1 2" key="1">
    <citation type="journal article" date="2016" name="Mol. Biol. Evol.">
        <title>Genome-Wide Survey of Gut Fungi (Harpellales) Reveals the First Horizontally Transferred Ubiquitin Gene from a Mosquito Host.</title>
        <authorList>
            <person name="Wang Y."/>
            <person name="White M.M."/>
            <person name="Kvist S."/>
            <person name="Moncalvo J.M."/>
        </authorList>
    </citation>
    <scope>NUCLEOTIDE SEQUENCE [LARGE SCALE GENOMIC DNA]</scope>
    <source>
        <strain evidence="1 2">ALG-7-W6</strain>
    </source>
</reference>
<name>A0A1R0H5G4_9FUNG</name>
<dbReference type="AlphaFoldDB" id="A0A1R0H5G4"/>
<evidence type="ECO:0000313" key="1">
    <source>
        <dbReference type="EMBL" id="OLY84363.1"/>
    </source>
</evidence>
<keyword evidence="2" id="KW-1185">Reference proteome</keyword>
<organism evidence="1 2">
    <name type="scientific">Smittium mucronatum</name>
    <dbReference type="NCBI Taxonomy" id="133383"/>
    <lineage>
        <taxon>Eukaryota</taxon>
        <taxon>Fungi</taxon>
        <taxon>Fungi incertae sedis</taxon>
        <taxon>Zoopagomycota</taxon>
        <taxon>Kickxellomycotina</taxon>
        <taxon>Harpellomycetes</taxon>
        <taxon>Harpellales</taxon>
        <taxon>Legeriomycetaceae</taxon>
        <taxon>Smittium</taxon>
    </lineage>
</organism>